<keyword evidence="5" id="KW-0411">Iron-sulfur</keyword>
<dbReference type="InterPro" id="IPR013785">
    <property type="entry name" value="Aldolase_TIM"/>
</dbReference>
<evidence type="ECO:0000256" key="5">
    <source>
        <dbReference type="ARBA" id="ARBA00023014"/>
    </source>
</evidence>
<dbReference type="EMBL" id="JAHDYS010000005">
    <property type="protein sequence ID" value="MBT1071559.1"/>
    <property type="molecule type" value="Genomic_DNA"/>
</dbReference>
<proteinExistence type="predicted"/>
<evidence type="ECO:0000256" key="3">
    <source>
        <dbReference type="ARBA" id="ARBA00022723"/>
    </source>
</evidence>
<dbReference type="Gene3D" id="3.20.20.70">
    <property type="entry name" value="Aldolase class I"/>
    <property type="match status" value="1"/>
</dbReference>
<comment type="caution">
    <text evidence="7">The sequence shown here is derived from an EMBL/GenBank/DDBJ whole genome shotgun (WGS) entry which is preliminary data.</text>
</comment>
<reference evidence="7 8" key="1">
    <citation type="submission" date="2021-05" db="EMBL/GenBank/DDBJ databases">
        <title>The draft genome of Geobacter chapellei DSM 13688.</title>
        <authorList>
            <person name="Xu Z."/>
            <person name="Masuda Y."/>
            <person name="Itoh H."/>
            <person name="Senoo K."/>
        </authorList>
    </citation>
    <scope>NUCLEOTIDE SEQUENCE [LARGE SCALE GENOMIC DNA]</scope>
    <source>
        <strain evidence="7 8">DSM 13688</strain>
    </source>
</reference>
<keyword evidence="8" id="KW-1185">Reference proteome</keyword>
<feature type="domain" description="Radical SAM core" evidence="6">
    <location>
        <begin position="36"/>
        <end position="120"/>
    </location>
</feature>
<dbReference type="InterPro" id="IPR050377">
    <property type="entry name" value="Radical_SAM_PqqE_MftC-like"/>
</dbReference>
<dbReference type="InterPro" id="IPR007197">
    <property type="entry name" value="rSAM"/>
</dbReference>
<evidence type="ECO:0000259" key="6">
    <source>
        <dbReference type="Pfam" id="PF04055"/>
    </source>
</evidence>
<gene>
    <name evidence="7" type="ORF">KJB30_07180</name>
</gene>
<protein>
    <submittedName>
        <fullName evidence="7">Radical SAM protein</fullName>
    </submittedName>
</protein>
<evidence type="ECO:0000313" key="8">
    <source>
        <dbReference type="Proteomes" id="UP000784128"/>
    </source>
</evidence>
<name>A0ABS5U7B8_9BACT</name>
<dbReference type="SUPFAM" id="SSF102114">
    <property type="entry name" value="Radical SAM enzymes"/>
    <property type="match status" value="1"/>
</dbReference>
<dbReference type="InterPro" id="IPR058240">
    <property type="entry name" value="rSAM_sf"/>
</dbReference>
<comment type="cofactor">
    <cofactor evidence="1">
        <name>[4Fe-4S] cluster</name>
        <dbReference type="ChEBI" id="CHEBI:49883"/>
    </cofactor>
</comment>
<accession>A0ABS5U7B8</accession>
<keyword evidence="2" id="KW-0949">S-adenosyl-L-methionine</keyword>
<dbReference type="PANTHER" id="PTHR11228">
    <property type="entry name" value="RADICAL SAM DOMAIN PROTEIN"/>
    <property type="match status" value="1"/>
</dbReference>
<keyword evidence="4" id="KW-0408">Iron</keyword>
<evidence type="ECO:0000256" key="4">
    <source>
        <dbReference type="ARBA" id="ARBA00023004"/>
    </source>
</evidence>
<dbReference type="SFLD" id="SFLDS00029">
    <property type="entry name" value="Radical_SAM"/>
    <property type="match status" value="1"/>
</dbReference>
<evidence type="ECO:0000313" key="7">
    <source>
        <dbReference type="EMBL" id="MBT1071559.1"/>
    </source>
</evidence>
<dbReference type="Pfam" id="PF04055">
    <property type="entry name" value="Radical_SAM"/>
    <property type="match status" value="1"/>
</dbReference>
<keyword evidence="3" id="KW-0479">Metal-binding</keyword>
<dbReference type="Proteomes" id="UP000784128">
    <property type="component" value="Unassembled WGS sequence"/>
</dbReference>
<evidence type="ECO:0000256" key="1">
    <source>
        <dbReference type="ARBA" id="ARBA00001966"/>
    </source>
</evidence>
<dbReference type="CDD" id="cd01335">
    <property type="entry name" value="Radical_SAM"/>
    <property type="match status" value="1"/>
</dbReference>
<dbReference type="PANTHER" id="PTHR11228:SF7">
    <property type="entry name" value="PQQA PEPTIDE CYCLASE"/>
    <property type="match status" value="1"/>
</dbReference>
<dbReference type="RefSeq" id="WP_214297398.1">
    <property type="nucleotide sequence ID" value="NZ_JAHDYS010000005.1"/>
</dbReference>
<sequence length="281" mass="32777">MIANFLKLLLPSKTFLYLKVFYYSLKNELTYLETHITNHCNLNCSACRHFSPLSGESFRDLNLFKKDMERMQELFSNVRVIRLMGGEPLLHPNVSDFLTITRKAFPRAEIHLATNGILLSKMNIGFWKSCSSAKIILDVTRYLKGFDFSRIRQLTLEYGVTMNESPLVTKFHKYHMNREGNSNIEKTFNACRNQSYCPFLDSDKGRLYTCAVSATASIYSEHFQDKLNTSDRDYISIYGNLTSRDIFKFLSSSVPFCRYCTTKKTLFDWSLSRLTKEEWFD</sequence>
<evidence type="ECO:0000256" key="2">
    <source>
        <dbReference type="ARBA" id="ARBA00022691"/>
    </source>
</evidence>
<organism evidence="7 8">
    <name type="scientific">Pelotalea chapellei</name>
    <dbReference type="NCBI Taxonomy" id="44671"/>
    <lineage>
        <taxon>Bacteria</taxon>
        <taxon>Pseudomonadati</taxon>
        <taxon>Thermodesulfobacteriota</taxon>
        <taxon>Desulfuromonadia</taxon>
        <taxon>Geobacterales</taxon>
        <taxon>Geobacteraceae</taxon>
        <taxon>Pelotalea</taxon>
    </lineage>
</organism>